<sequence>MDRRSPLIPLNSTRTKIFLQIRENGLLRALNLMKTLLEERNRTRYYRFHCDYGHDTEECYDIKNQIEVLICRGHLGRYVRKPLKRITMDTGSSTDILYLDAFQKLSLTDKDLVLMTSTLTWSMGDFISPLGITTLSLTMREEPRSKNMRVSFMVVGLLSVYNTILSSDPQQAESDHLDIPSHDEVFIPSKSRRSKE</sequence>
<name>A0A426ZIN7_ENSVE</name>
<dbReference type="EMBL" id="AMZH03006434">
    <property type="protein sequence ID" value="RRT63849.1"/>
    <property type="molecule type" value="Genomic_DNA"/>
</dbReference>
<evidence type="ECO:0000313" key="2">
    <source>
        <dbReference type="Proteomes" id="UP000287651"/>
    </source>
</evidence>
<accession>A0A426ZIN7</accession>
<dbReference type="PANTHER" id="PTHR33240">
    <property type="entry name" value="OS08G0508500 PROTEIN"/>
    <property type="match status" value="1"/>
</dbReference>
<evidence type="ECO:0000313" key="1">
    <source>
        <dbReference type="EMBL" id="RRT63849.1"/>
    </source>
</evidence>
<protein>
    <submittedName>
        <fullName evidence="1">Uncharacterized protein</fullName>
    </submittedName>
</protein>
<gene>
    <name evidence="1" type="ORF">B296_00022616</name>
</gene>
<proteinExistence type="predicted"/>
<reference evidence="1 2" key="1">
    <citation type="journal article" date="2014" name="Agronomy (Basel)">
        <title>A Draft Genome Sequence for Ensete ventricosum, the Drought-Tolerant Tree Against Hunger.</title>
        <authorList>
            <person name="Harrison J."/>
            <person name="Moore K.A."/>
            <person name="Paszkiewicz K."/>
            <person name="Jones T."/>
            <person name="Grant M."/>
            <person name="Ambacheew D."/>
            <person name="Muzemil S."/>
            <person name="Studholme D.J."/>
        </authorList>
    </citation>
    <scope>NUCLEOTIDE SEQUENCE [LARGE SCALE GENOMIC DNA]</scope>
</reference>
<dbReference type="AlphaFoldDB" id="A0A426ZIN7"/>
<dbReference type="Proteomes" id="UP000287651">
    <property type="component" value="Unassembled WGS sequence"/>
</dbReference>
<dbReference type="PANTHER" id="PTHR33240:SF8">
    <property type="entry name" value="OS03G0439900 PROTEIN"/>
    <property type="match status" value="1"/>
</dbReference>
<organism evidence="1 2">
    <name type="scientific">Ensete ventricosum</name>
    <name type="common">Abyssinian banana</name>
    <name type="synonym">Musa ensete</name>
    <dbReference type="NCBI Taxonomy" id="4639"/>
    <lineage>
        <taxon>Eukaryota</taxon>
        <taxon>Viridiplantae</taxon>
        <taxon>Streptophyta</taxon>
        <taxon>Embryophyta</taxon>
        <taxon>Tracheophyta</taxon>
        <taxon>Spermatophyta</taxon>
        <taxon>Magnoliopsida</taxon>
        <taxon>Liliopsida</taxon>
        <taxon>Zingiberales</taxon>
        <taxon>Musaceae</taxon>
        <taxon>Ensete</taxon>
    </lineage>
</organism>
<comment type="caution">
    <text evidence="1">The sequence shown here is derived from an EMBL/GenBank/DDBJ whole genome shotgun (WGS) entry which is preliminary data.</text>
</comment>